<keyword evidence="3" id="KW-1185">Reference proteome</keyword>
<evidence type="ECO:0000256" key="1">
    <source>
        <dbReference type="SAM" id="SignalP"/>
    </source>
</evidence>
<organism evidence="3 4">
    <name type="scientific">Ditylenchus dipsaci</name>
    <dbReference type="NCBI Taxonomy" id="166011"/>
    <lineage>
        <taxon>Eukaryota</taxon>
        <taxon>Metazoa</taxon>
        <taxon>Ecdysozoa</taxon>
        <taxon>Nematoda</taxon>
        <taxon>Chromadorea</taxon>
        <taxon>Rhabditida</taxon>
        <taxon>Tylenchina</taxon>
        <taxon>Tylenchomorpha</taxon>
        <taxon>Sphaerularioidea</taxon>
        <taxon>Anguinidae</taxon>
        <taxon>Anguininae</taxon>
        <taxon>Ditylenchus</taxon>
    </lineage>
</organism>
<reference evidence="4" key="1">
    <citation type="submission" date="2022-11" db="UniProtKB">
        <authorList>
            <consortium name="WormBaseParasite"/>
        </authorList>
    </citation>
    <scope>IDENTIFICATION</scope>
</reference>
<feature type="domain" description="Domain of unknown function DB" evidence="2">
    <location>
        <begin position="85"/>
        <end position="189"/>
    </location>
</feature>
<dbReference type="Pfam" id="PF01682">
    <property type="entry name" value="DB"/>
    <property type="match status" value="1"/>
</dbReference>
<keyword evidence="1" id="KW-0732">Signal</keyword>
<name>A0A915EQN2_9BILA</name>
<accession>A0A915EQN2</accession>
<dbReference type="PANTHER" id="PTHR21679:SF1">
    <property type="entry name" value="DOMAIN OF UNKNOWN FUNCTION DB DOMAIN-CONTAINING PROTEIN"/>
    <property type="match status" value="1"/>
</dbReference>
<feature type="chain" id="PRO_5037102628" description="Domain of unknown function DB domain-containing protein" evidence="1">
    <location>
        <begin position="17"/>
        <end position="196"/>
    </location>
</feature>
<evidence type="ECO:0000259" key="2">
    <source>
        <dbReference type="Pfam" id="PF01682"/>
    </source>
</evidence>
<dbReference type="InterPro" id="IPR002602">
    <property type="entry name" value="DB"/>
</dbReference>
<proteinExistence type="predicted"/>
<sequence>MFYYQLLFALVTTVLSDLLSTASAACANIPISECCKQTWSKECPQTQCYIHAVTPKTEEPKCGTAEMNYHPCTSKSVANKLFSSCCELYVPVECQFMCTYETDQTKAKALLTAMSRSKCSFKYLSSILYCASQNRDNRQCCQDLDLNASQLMVGSRCLRMCDPSGISLGKITKEDVTCLFNWNVMMYCHHSGIREM</sequence>
<feature type="signal peptide" evidence="1">
    <location>
        <begin position="1"/>
        <end position="16"/>
    </location>
</feature>
<evidence type="ECO:0000313" key="3">
    <source>
        <dbReference type="Proteomes" id="UP000887574"/>
    </source>
</evidence>
<dbReference type="WBParaSite" id="jg8452">
    <property type="protein sequence ID" value="jg8452"/>
    <property type="gene ID" value="jg8452"/>
</dbReference>
<evidence type="ECO:0000313" key="4">
    <source>
        <dbReference type="WBParaSite" id="jg8452"/>
    </source>
</evidence>
<dbReference type="AlphaFoldDB" id="A0A915EQN2"/>
<dbReference type="Proteomes" id="UP000887574">
    <property type="component" value="Unplaced"/>
</dbReference>
<dbReference type="PANTHER" id="PTHR21679">
    <property type="entry name" value="DOMAIN OF UNKNOWN FUNCTION DB DOMAIN-CONTAINING PROTEIN-RELATED"/>
    <property type="match status" value="1"/>
</dbReference>
<protein>
    <recommendedName>
        <fullName evidence="2">Domain of unknown function DB domain-containing protein</fullName>
    </recommendedName>
</protein>